<evidence type="ECO:0000313" key="7">
    <source>
        <dbReference type="Proteomes" id="UP000541426"/>
    </source>
</evidence>
<dbReference type="Proteomes" id="UP000541426">
    <property type="component" value="Unassembled WGS sequence"/>
</dbReference>
<proteinExistence type="inferred from homology"/>
<dbReference type="GO" id="GO:0005576">
    <property type="term" value="C:extracellular region"/>
    <property type="evidence" value="ECO:0007669"/>
    <property type="project" value="UniProtKB-SubCell"/>
</dbReference>
<comment type="caution">
    <text evidence="6">The sequence shown here is derived from an EMBL/GenBank/DDBJ whole genome shotgun (WGS) entry which is preliminary data.</text>
</comment>
<evidence type="ECO:0000259" key="4">
    <source>
        <dbReference type="Pfam" id="PF00669"/>
    </source>
</evidence>
<keyword evidence="6" id="KW-0966">Cell projection</keyword>
<evidence type="ECO:0000256" key="3">
    <source>
        <dbReference type="RuleBase" id="RU362073"/>
    </source>
</evidence>
<comment type="similarity">
    <text evidence="1 3">Belongs to the bacterial flagellin family.</text>
</comment>
<dbReference type="Pfam" id="PF00700">
    <property type="entry name" value="Flagellin_C"/>
    <property type="match status" value="1"/>
</dbReference>
<dbReference type="InterPro" id="IPR046358">
    <property type="entry name" value="Flagellin_C"/>
</dbReference>
<comment type="function">
    <text evidence="3">Flagellin is the subunit protein which polymerizes to form the filaments of bacterial flagella.</text>
</comment>
<name>A0A7W6GS76_9RHOB</name>
<dbReference type="PRINTS" id="PR00207">
    <property type="entry name" value="FLAGELLIN"/>
</dbReference>
<dbReference type="PANTHER" id="PTHR42792">
    <property type="entry name" value="FLAGELLIN"/>
    <property type="match status" value="1"/>
</dbReference>
<keyword evidence="6" id="KW-0282">Flagellum</keyword>
<keyword evidence="2 3" id="KW-0975">Bacterial flagellum</keyword>
<keyword evidence="3" id="KW-0964">Secreted</keyword>
<feature type="domain" description="Flagellin C-terminal" evidence="5">
    <location>
        <begin position="333"/>
        <end position="416"/>
    </location>
</feature>
<dbReference type="AlphaFoldDB" id="A0A7W6GS76"/>
<evidence type="ECO:0000256" key="2">
    <source>
        <dbReference type="ARBA" id="ARBA00023143"/>
    </source>
</evidence>
<dbReference type="SUPFAM" id="SSF64518">
    <property type="entry name" value="Phase 1 flagellin"/>
    <property type="match status" value="1"/>
</dbReference>
<dbReference type="RefSeq" id="WP_183965403.1">
    <property type="nucleotide sequence ID" value="NZ_BAABBZ010000018.1"/>
</dbReference>
<organism evidence="6 7">
    <name type="scientific">Sagittula marina</name>
    <dbReference type="NCBI Taxonomy" id="943940"/>
    <lineage>
        <taxon>Bacteria</taxon>
        <taxon>Pseudomonadati</taxon>
        <taxon>Pseudomonadota</taxon>
        <taxon>Alphaproteobacteria</taxon>
        <taxon>Rhodobacterales</taxon>
        <taxon>Roseobacteraceae</taxon>
        <taxon>Sagittula</taxon>
    </lineage>
</organism>
<keyword evidence="6" id="KW-0969">Cilium</keyword>
<gene>
    <name evidence="6" type="ORF">GGQ68_001988</name>
</gene>
<sequence length="417" mass="42536">MSSILTNPGATSALQTLKMVNRDLGSTQNMISTGKKVDNAKSNAAVWAISTAMESDVAGFKKISESLSLGQATIDVARKGAETVTDLLTQVKEKVVAAQEENVDRAKIQTDIVALRDQVSAVVNASQFNGQYMLDHTSSTDNSGSINVLASIDRASNGIVTSTDINVSKEDLGTGTSAAGTVSVDRGTAGSVAAGATATVVTFANNTSGDDTGAIGAGQTYQFTTGGASGLTADVAYVAREGDDLGDITAGLVIKLNKQASEDGLTISFSQGTTAGTIDMTNDGTAAIAVVAGDFQQSALDSTENNGTIGGRLEELANLDVTTQSGADSALAVIDGLIDIAIDSAAAFGSSQMRIESQSDFVSGLTDALKSGIGTLVDADMEETSAKLQALQVQQQLAVQALSIANQAPQSLLSLFR</sequence>
<protein>
    <recommendedName>
        <fullName evidence="3">Flagellin</fullName>
    </recommendedName>
</protein>
<accession>A0A7W6GS76</accession>
<dbReference type="EMBL" id="JACIEJ010000004">
    <property type="protein sequence ID" value="MBB3985655.1"/>
    <property type="molecule type" value="Genomic_DNA"/>
</dbReference>
<reference evidence="6 7" key="1">
    <citation type="submission" date="2020-08" db="EMBL/GenBank/DDBJ databases">
        <title>Genomic Encyclopedia of Type Strains, Phase IV (KMG-IV): sequencing the most valuable type-strain genomes for metagenomic binning, comparative biology and taxonomic classification.</title>
        <authorList>
            <person name="Goeker M."/>
        </authorList>
    </citation>
    <scope>NUCLEOTIDE SEQUENCE [LARGE SCALE GENOMIC DNA]</scope>
    <source>
        <strain evidence="6 7">DSM 102235</strain>
    </source>
</reference>
<evidence type="ECO:0000313" key="6">
    <source>
        <dbReference type="EMBL" id="MBB3985655.1"/>
    </source>
</evidence>
<dbReference type="GO" id="GO:0005198">
    <property type="term" value="F:structural molecule activity"/>
    <property type="evidence" value="ECO:0007669"/>
    <property type="project" value="UniProtKB-UniRule"/>
</dbReference>
<dbReference type="Gene3D" id="1.20.1330.10">
    <property type="entry name" value="f41 fragment of flagellin, N-terminal domain"/>
    <property type="match status" value="1"/>
</dbReference>
<feature type="domain" description="Flagellin N-terminal" evidence="4">
    <location>
        <begin position="4"/>
        <end position="137"/>
    </location>
</feature>
<dbReference type="InterPro" id="IPR001492">
    <property type="entry name" value="Flagellin"/>
</dbReference>
<evidence type="ECO:0000259" key="5">
    <source>
        <dbReference type="Pfam" id="PF00700"/>
    </source>
</evidence>
<dbReference type="GO" id="GO:0009288">
    <property type="term" value="C:bacterial-type flagellum"/>
    <property type="evidence" value="ECO:0007669"/>
    <property type="project" value="UniProtKB-SubCell"/>
</dbReference>
<comment type="subcellular location">
    <subcellularLocation>
        <location evidence="3">Secreted</location>
    </subcellularLocation>
    <subcellularLocation>
        <location evidence="3">Bacterial flagellum</location>
    </subcellularLocation>
</comment>
<dbReference type="InterPro" id="IPR001029">
    <property type="entry name" value="Flagellin_N"/>
</dbReference>
<keyword evidence="7" id="KW-1185">Reference proteome</keyword>
<dbReference type="Pfam" id="PF00669">
    <property type="entry name" value="Flagellin_N"/>
    <property type="match status" value="1"/>
</dbReference>
<dbReference type="PANTHER" id="PTHR42792:SF2">
    <property type="entry name" value="FLAGELLIN"/>
    <property type="match status" value="1"/>
</dbReference>
<evidence type="ECO:0000256" key="1">
    <source>
        <dbReference type="ARBA" id="ARBA00005709"/>
    </source>
</evidence>